<protein>
    <submittedName>
        <fullName evidence="5">Amidase</fullName>
    </submittedName>
</protein>
<dbReference type="GO" id="GO:0008745">
    <property type="term" value="F:N-acetylmuramoyl-L-alanine amidase activity"/>
    <property type="evidence" value="ECO:0007669"/>
    <property type="project" value="InterPro"/>
</dbReference>
<dbReference type="Pfam" id="PF01520">
    <property type="entry name" value="Amidase_3"/>
    <property type="match status" value="1"/>
</dbReference>
<dbReference type="Pfam" id="PF00395">
    <property type="entry name" value="SLH"/>
    <property type="match status" value="2"/>
</dbReference>
<dbReference type="PANTHER" id="PTHR30404">
    <property type="entry name" value="N-ACETYLMURAMOYL-L-ALANINE AMIDASE"/>
    <property type="match status" value="1"/>
</dbReference>
<evidence type="ECO:0000256" key="2">
    <source>
        <dbReference type="ARBA" id="ARBA00022801"/>
    </source>
</evidence>
<accession>A0A1D3N0H1</accession>
<sequence length="540" mass="59525">MKYKAIAAGMLAASLLAYPVSSLAETKKFSDVRDDSFAKDAIYYLVERDVISGMTSDTFAPKGLLTRAEAATIIAKAIGLKVDPAGKPSFNDSKNHWATQYIAAIEKENIIAGRGAGVFDPDGKVTRAEMASMLVKAYKLKGLVPAPITNPFTDLEGHFGKEAANILVALEISAGTGKTIWSPDLSIPREQAAQMTYKADKLKKNNDNTSKPEETTKEMYIDRKFITYHQPSLSSGITDMQHDPQKVVVKEERDGWIKIVTNKGEKWTPLKEKTEAITEGFTAYAEASHSSKVVGKYGAQTVTVIEEKDSWIRIRTNSGFQWVDKNQLNPVKQENFLEGKAIIIDPGHGGIDSGNPGYYEKESETVLDVSLRLQKIFEKKAPFTVMFTRTDDTRPGTSGPDSLKKRVEFAQKNNGDIFVSIHANGSKEKDGYGTETLYYKSAAPRATNPHVQDSILLAKKIQARLVAALGTKDRGVKHQDLYVTRENTMPAVLTELAFVDNKSDADKIATPKQRQDAAEAIYQGILDYYEAKGNSVSSFR</sequence>
<keyword evidence="2" id="KW-0378">Hydrolase</keyword>
<dbReference type="Proteomes" id="UP000220032">
    <property type="component" value="Unassembled WGS sequence"/>
</dbReference>
<dbReference type="GO" id="GO:0030288">
    <property type="term" value="C:outer membrane-bounded periplasmic space"/>
    <property type="evidence" value="ECO:0007669"/>
    <property type="project" value="TreeGrafter"/>
</dbReference>
<feature type="chain" id="PRO_5030026415" evidence="3">
    <location>
        <begin position="25"/>
        <end position="540"/>
    </location>
</feature>
<feature type="domain" description="SLH" evidence="4">
    <location>
        <begin position="149"/>
        <end position="210"/>
    </location>
</feature>
<feature type="domain" description="SLH" evidence="4">
    <location>
        <begin position="85"/>
        <end position="148"/>
    </location>
</feature>
<dbReference type="SUPFAM" id="SSF53187">
    <property type="entry name" value="Zn-dependent exopeptidases"/>
    <property type="match status" value="1"/>
</dbReference>
<dbReference type="InterPro" id="IPR050695">
    <property type="entry name" value="N-acetylmuramoyl_amidase_3"/>
</dbReference>
<dbReference type="CDD" id="cd02696">
    <property type="entry name" value="MurNAc-LAA"/>
    <property type="match status" value="1"/>
</dbReference>
<dbReference type="PROSITE" id="PS51272">
    <property type="entry name" value="SLH"/>
    <property type="match status" value="3"/>
</dbReference>
<dbReference type="SMART" id="SM00646">
    <property type="entry name" value="Ami_3"/>
    <property type="match status" value="1"/>
</dbReference>
<dbReference type="GO" id="GO:0009253">
    <property type="term" value="P:peptidoglycan catabolic process"/>
    <property type="evidence" value="ECO:0007669"/>
    <property type="project" value="InterPro"/>
</dbReference>
<comment type="caution">
    <text evidence="5">The sequence shown here is derived from an EMBL/GenBank/DDBJ whole genome shotgun (WGS) entry which is preliminary data.</text>
</comment>
<dbReference type="AlphaFoldDB" id="A0A1D3N0H1"/>
<dbReference type="InterPro" id="IPR001119">
    <property type="entry name" value="SLH_dom"/>
</dbReference>
<gene>
    <name evidence="5" type="ORF">CN307_20955</name>
</gene>
<dbReference type="InterPro" id="IPR002508">
    <property type="entry name" value="MurNAc-LAA_cat"/>
</dbReference>
<dbReference type="PANTHER" id="PTHR30404:SF0">
    <property type="entry name" value="N-ACETYLMURAMOYL-L-ALANINE AMIDASE AMIC"/>
    <property type="match status" value="1"/>
</dbReference>
<name>A0A1D3N0H1_BACCE</name>
<proteinExistence type="predicted"/>
<organism evidence="5 6">
    <name type="scientific">Bacillus cereus</name>
    <dbReference type="NCBI Taxonomy" id="1396"/>
    <lineage>
        <taxon>Bacteria</taxon>
        <taxon>Bacillati</taxon>
        <taxon>Bacillota</taxon>
        <taxon>Bacilli</taxon>
        <taxon>Bacillales</taxon>
        <taxon>Bacillaceae</taxon>
        <taxon>Bacillus</taxon>
        <taxon>Bacillus cereus group</taxon>
    </lineage>
</organism>
<evidence type="ECO:0000256" key="1">
    <source>
        <dbReference type="ARBA" id="ARBA00022729"/>
    </source>
</evidence>
<dbReference type="Gene3D" id="3.40.630.40">
    <property type="entry name" value="Zn-dependent exopeptidases"/>
    <property type="match status" value="1"/>
</dbReference>
<dbReference type="EMBL" id="NTRR01000033">
    <property type="protein sequence ID" value="PFE11957.1"/>
    <property type="molecule type" value="Genomic_DNA"/>
</dbReference>
<dbReference type="RefSeq" id="WP_088095329.1">
    <property type="nucleotide sequence ID" value="NZ_FMJG01000013.1"/>
</dbReference>
<reference evidence="5 6" key="1">
    <citation type="submission" date="2017-09" db="EMBL/GenBank/DDBJ databases">
        <title>Large-scale bioinformatics analysis of Bacillus genomes uncovers conserved roles of natural products in bacterial physiology.</title>
        <authorList>
            <consortium name="Agbiome Team Llc"/>
            <person name="Bleich R.M."/>
            <person name="Grubbs K.J."/>
            <person name="Santa Maria K.C."/>
            <person name="Allen S.E."/>
            <person name="Farag S."/>
            <person name="Shank E.A."/>
            <person name="Bowers A."/>
        </authorList>
    </citation>
    <scope>NUCLEOTIDE SEQUENCE [LARGE SCALE GENOMIC DNA]</scope>
    <source>
        <strain evidence="5 6">AFS022681</strain>
    </source>
</reference>
<evidence type="ECO:0000256" key="3">
    <source>
        <dbReference type="SAM" id="SignalP"/>
    </source>
</evidence>
<keyword evidence="1 3" id="KW-0732">Signal</keyword>
<feature type="signal peptide" evidence="3">
    <location>
        <begin position="1"/>
        <end position="24"/>
    </location>
</feature>
<evidence type="ECO:0000313" key="5">
    <source>
        <dbReference type="EMBL" id="PFE11957.1"/>
    </source>
</evidence>
<evidence type="ECO:0000313" key="6">
    <source>
        <dbReference type="Proteomes" id="UP000220032"/>
    </source>
</evidence>
<feature type="domain" description="SLH" evidence="4">
    <location>
        <begin position="25"/>
        <end position="84"/>
    </location>
</feature>
<evidence type="ECO:0000259" key="4">
    <source>
        <dbReference type="PROSITE" id="PS51272"/>
    </source>
</evidence>